<evidence type="ECO:0000313" key="2">
    <source>
        <dbReference type="Proteomes" id="UP000260773"/>
    </source>
</evidence>
<proteinExistence type="predicted"/>
<gene>
    <name evidence="1" type="ORF">DW070_09325</name>
</gene>
<protein>
    <submittedName>
        <fullName evidence="1">Uncharacterized protein</fullName>
    </submittedName>
</protein>
<evidence type="ECO:0000313" key="1">
    <source>
        <dbReference type="EMBL" id="RGB79727.1"/>
    </source>
</evidence>
<name>A0A3E2TMY4_9FIRM</name>
<reference evidence="1 2" key="1">
    <citation type="submission" date="2018-08" db="EMBL/GenBank/DDBJ databases">
        <title>A genome reference for cultivated species of the human gut microbiota.</title>
        <authorList>
            <person name="Zou Y."/>
            <person name="Xue W."/>
            <person name="Luo G."/>
        </authorList>
    </citation>
    <scope>NUCLEOTIDE SEQUENCE [LARGE SCALE GENOMIC DNA]</scope>
    <source>
        <strain evidence="1 2">AF45-17</strain>
    </source>
</reference>
<organism evidence="1 2">
    <name type="scientific">Coprococcus catus</name>
    <dbReference type="NCBI Taxonomy" id="116085"/>
    <lineage>
        <taxon>Bacteria</taxon>
        <taxon>Bacillati</taxon>
        <taxon>Bacillota</taxon>
        <taxon>Clostridia</taxon>
        <taxon>Lachnospirales</taxon>
        <taxon>Lachnospiraceae</taxon>
        <taxon>Coprococcus</taxon>
    </lineage>
</organism>
<dbReference type="AlphaFoldDB" id="A0A3E2TMY4"/>
<comment type="caution">
    <text evidence="1">The sequence shown here is derived from an EMBL/GenBank/DDBJ whole genome shotgun (WGS) entry which is preliminary data.</text>
</comment>
<sequence>MKQRSLVTLLIIETVILAFVLLGKGTCGYENTQNAGDDSTNISWNVSGQTEIFREESPDGKYTLKIDEIGTPDFSFGNSHLEITLFEMLPEDERPGLYYRASFKADVANDGARGEYEIEWLDDGVQIILSGEEQPTAYYILPYKTLEEN</sequence>
<dbReference type="Proteomes" id="UP000260773">
    <property type="component" value="Unassembled WGS sequence"/>
</dbReference>
<dbReference type="EMBL" id="QVEP01000020">
    <property type="protein sequence ID" value="RGB79727.1"/>
    <property type="molecule type" value="Genomic_DNA"/>
</dbReference>
<accession>A0A3E2TMY4</accession>
<dbReference type="RefSeq" id="WP_117528463.1">
    <property type="nucleotide sequence ID" value="NZ_JAQDKA010000014.1"/>
</dbReference>